<feature type="transmembrane region" description="Helical" evidence="7">
    <location>
        <begin position="157"/>
        <end position="174"/>
    </location>
</feature>
<sequence length="342" mass="37386">MLIGVLLGIAAGALWGLIYIAPLLLPQYNPVLVALGRFIAFGLVSLPFMFFMKEDLKRFTKPDIIEAFRLPFFGNVVFYSLITVCIRMSGAPLAGMFMAVIPVLVAIVANVRYQREGRGLSWGSITPPLVLIFFGLVIANWTEFQYITSSGSTGLDFWIGVLFGIAAVISWTWFSIMNGEWLLAHPKHSSSAWTALQGVTVLPVVMIAFAILAWPCGWMDTSVSLLGETPLRFLGVALMIGLLCSWVAMLCWNQMSQRLPSGLGGQLIVFESISAVVYALIWRGEWPTITMVIGFTILLVGVMCSLYVFGKSPAKKEDESKKACAAPSKAAKPEEKLEGEAA</sequence>
<feature type="transmembrane region" description="Helical" evidence="7">
    <location>
        <begin position="120"/>
        <end position="142"/>
    </location>
</feature>
<dbReference type="Pfam" id="PF00892">
    <property type="entry name" value="EamA"/>
    <property type="match status" value="1"/>
</dbReference>
<feature type="transmembrane region" description="Helical" evidence="7">
    <location>
        <begin position="234"/>
        <end position="252"/>
    </location>
</feature>
<dbReference type="eggNOG" id="COG0697">
    <property type="taxonomic scope" value="Bacteria"/>
</dbReference>
<keyword evidence="2" id="KW-1003">Cell membrane</keyword>
<evidence type="ECO:0000256" key="6">
    <source>
        <dbReference type="SAM" id="MobiDB-lite"/>
    </source>
</evidence>
<evidence type="ECO:0000313" key="10">
    <source>
        <dbReference type="Proteomes" id="UP000005835"/>
    </source>
</evidence>
<feature type="domain" description="EamA" evidence="8">
    <location>
        <begin position="3"/>
        <end position="137"/>
    </location>
</feature>
<dbReference type="InterPro" id="IPR037185">
    <property type="entry name" value="EmrE-like"/>
</dbReference>
<dbReference type="AlphaFoldDB" id="K1JFK3"/>
<evidence type="ECO:0000256" key="2">
    <source>
        <dbReference type="ARBA" id="ARBA00022475"/>
    </source>
</evidence>
<keyword evidence="4 7" id="KW-1133">Transmembrane helix</keyword>
<keyword evidence="5 7" id="KW-0472">Membrane</keyword>
<keyword evidence="3 7" id="KW-0812">Transmembrane</keyword>
<feature type="transmembrane region" description="Helical" evidence="7">
    <location>
        <begin position="264"/>
        <end position="282"/>
    </location>
</feature>
<dbReference type="PANTHER" id="PTHR42920:SF11">
    <property type="entry name" value="INNER MEMBRANE PROTEIN YTFF"/>
    <property type="match status" value="1"/>
</dbReference>
<dbReference type="EMBL" id="ADMG01000045">
    <property type="protein sequence ID" value="EKB30370.1"/>
    <property type="molecule type" value="Genomic_DNA"/>
</dbReference>
<feature type="region of interest" description="Disordered" evidence="6">
    <location>
        <begin position="313"/>
        <end position="342"/>
    </location>
</feature>
<evidence type="ECO:0000313" key="9">
    <source>
        <dbReference type="EMBL" id="EKB30370.1"/>
    </source>
</evidence>
<dbReference type="STRING" id="742823.HMPREF9465_02037"/>
<proteinExistence type="predicted"/>
<dbReference type="HOGENOM" id="CLU_058004_0_0_4"/>
<keyword evidence="10" id="KW-1185">Reference proteome</keyword>
<evidence type="ECO:0000256" key="7">
    <source>
        <dbReference type="SAM" id="Phobius"/>
    </source>
</evidence>
<dbReference type="InterPro" id="IPR000620">
    <property type="entry name" value="EamA_dom"/>
</dbReference>
<feature type="transmembrane region" description="Helical" evidence="7">
    <location>
        <begin position="5"/>
        <end position="25"/>
    </location>
</feature>
<evidence type="ECO:0000256" key="1">
    <source>
        <dbReference type="ARBA" id="ARBA00004651"/>
    </source>
</evidence>
<name>K1JFK3_9BURK</name>
<evidence type="ECO:0000256" key="5">
    <source>
        <dbReference type="ARBA" id="ARBA00023136"/>
    </source>
</evidence>
<dbReference type="Proteomes" id="UP000005835">
    <property type="component" value="Unassembled WGS sequence"/>
</dbReference>
<reference evidence="9 10" key="1">
    <citation type="submission" date="2012-05" db="EMBL/GenBank/DDBJ databases">
        <title>The Genome Sequence of Sutterella wadsworthensis 2_1_59BFAA.</title>
        <authorList>
            <consortium name="The Broad Institute Genome Sequencing Platform"/>
            <person name="Earl A."/>
            <person name="Ward D."/>
            <person name="Feldgarden M."/>
            <person name="Gevers D."/>
            <person name="Daigneault M."/>
            <person name="Strauss J."/>
            <person name="Allen-Vercoe E."/>
            <person name="Walker B."/>
            <person name="Young S.K."/>
            <person name="Zeng Q."/>
            <person name="Gargeya S."/>
            <person name="Fitzgerald M."/>
            <person name="Haas B."/>
            <person name="Abouelleil A."/>
            <person name="Alvarado L."/>
            <person name="Arachchi H.M."/>
            <person name="Berlin A.M."/>
            <person name="Chapman S.B."/>
            <person name="Goldberg J."/>
            <person name="Griggs A."/>
            <person name="Gujja S."/>
            <person name="Hansen M."/>
            <person name="Howarth C."/>
            <person name="Imamovic A."/>
            <person name="Larimer J."/>
            <person name="McCowen C."/>
            <person name="Montmayeur A."/>
            <person name="Murphy C."/>
            <person name="Neiman D."/>
            <person name="Pearson M."/>
            <person name="Priest M."/>
            <person name="Roberts A."/>
            <person name="Saif S."/>
            <person name="Shea T."/>
            <person name="Sisk P."/>
            <person name="Sykes S."/>
            <person name="Wortman J."/>
            <person name="Nusbaum C."/>
            <person name="Birren B."/>
        </authorList>
    </citation>
    <scope>NUCLEOTIDE SEQUENCE [LARGE SCALE GENOMIC DNA]</scope>
    <source>
        <strain evidence="9 10">2_1_59BFAA</strain>
    </source>
</reference>
<protein>
    <recommendedName>
        <fullName evidence="8">EamA domain-containing protein</fullName>
    </recommendedName>
</protein>
<gene>
    <name evidence="9" type="ORF">HMPREF9465_02037</name>
</gene>
<evidence type="ECO:0000256" key="4">
    <source>
        <dbReference type="ARBA" id="ARBA00022989"/>
    </source>
</evidence>
<accession>K1JFK3</accession>
<dbReference type="InterPro" id="IPR051258">
    <property type="entry name" value="Diverse_Substrate_Transporter"/>
</dbReference>
<dbReference type="GO" id="GO:0005886">
    <property type="term" value="C:plasma membrane"/>
    <property type="evidence" value="ECO:0007669"/>
    <property type="project" value="UniProtKB-SubCell"/>
</dbReference>
<comment type="subcellular location">
    <subcellularLocation>
        <location evidence="1">Cell membrane</location>
        <topology evidence="1">Multi-pass membrane protein</topology>
    </subcellularLocation>
</comment>
<evidence type="ECO:0000259" key="8">
    <source>
        <dbReference type="Pfam" id="PF00892"/>
    </source>
</evidence>
<dbReference type="OrthoDB" id="7216522at2"/>
<organism evidence="9 10">
    <name type="scientific">Sutterella wadsworthensis 2_1_59BFAA</name>
    <dbReference type="NCBI Taxonomy" id="742823"/>
    <lineage>
        <taxon>Bacteria</taxon>
        <taxon>Pseudomonadati</taxon>
        <taxon>Pseudomonadota</taxon>
        <taxon>Betaproteobacteria</taxon>
        <taxon>Burkholderiales</taxon>
        <taxon>Sutterellaceae</taxon>
        <taxon>Sutterella</taxon>
    </lineage>
</organism>
<feature type="compositionally biased region" description="Basic and acidic residues" evidence="6">
    <location>
        <begin position="331"/>
        <end position="342"/>
    </location>
</feature>
<feature type="transmembrane region" description="Helical" evidence="7">
    <location>
        <begin position="288"/>
        <end position="309"/>
    </location>
</feature>
<dbReference type="RefSeq" id="WP_005436745.1">
    <property type="nucleotide sequence ID" value="NZ_JH815520.1"/>
</dbReference>
<dbReference type="SUPFAM" id="SSF103481">
    <property type="entry name" value="Multidrug resistance efflux transporter EmrE"/>
    <property type="match status" value="1"/>
</dbReference>
<feature type="transmembrane region" description="Helical" evidence="7">
    <location>
        <begin position="72"/>
        <end position="90"/>
    </location>
</feature>
<comment type="caution">
    <text evidence="9">The sequence shown here is derived from an EMBL/GenBank/DDBJ whole genome shotgun (WGS) entry which is preliminary data.</text>
</comment>
<feature type="transmembrane region" description="Helical" evidence="7">
    <location>
        <begin position="31"/>
        <end position="51"/>
    </location>
</feature>
<feature type="transmembrane region" description="Helical" evidence="7">
    <location>
        <begin position="195"/>
        <end position="214"/>
    </location>
</feature>
<dbReference type="PANTHER" id="PTHR42920">
    <property type="entry name" value="OS03G0707200 PROTEIN-RELATED"/>
    <property type="match status" value="1"/>
</dbReference>
<evidence type="ECO:0000256" key="3">
    <source>
        <dbReference type="ARBA" id="ARBA00022692"/>
    </source>
</evidence>
<feature type="transmembrane region" description="Helical" evidence="7">
    <location>
        <begin position="96"/>
        <end position="113"/>
    </location>
</feature>
<dbReference type="PATRIC" id="fig|742823.3.peg.2035"/>